<keyword evidence="1" id="KW-0614">Plasmid</keyword>
<dbReference type="InterPro" id="IPR046556">
    <property type="entry name" value="DUF6710"/>
</dbReference>
<gene>
    <name evidence="1" type="ORF">NHP190003_16330</name>
</gene>
<reference evidence="1 2" key="1">
    <citation type="submission" date="2021-07" db="EMBL/GenBank/DDBJ databases">
        <title>Novel Helicobacter sp. Isolated from a dog.</title>
        <authorList>
            <person name="Rimbara E."/>
            <person name="Suzuki M."/>
        </authorList>
    </citation>
    <scope>NUCLEOTIDE SEQUENCE [LARGE SCALE GENOMIC DNA]</scope>
    <source>
        <strain evidence="2">NHP19-003</strain>
        <plasmid evidence="1 2">pNHP190003_3</plasmid>
    </source>
</reference>
<evidence type="ECO:0000313" key="1">
    <source>
        <dbReference type="EMBL" id="BCZ18351.1"/>
    </source>
</evidence>
<protein>
    <submittedName>
        <fullName evidence="1">Uncharacterized protein</fullName>
    </submittedName>
</protein>
<dbReference type="Proteomes" id="UP000826775">
    <property type="component" value="Plasmid pNHP190003_3"/>
</dbReference>
<proteinExistence type="predicted"/>
<keyword evidence="2" id="KW-1185">Reference proteome</keyword>
<organism evidence="1 2">
    <name type="scientific">Helicobacter gastrocanis</name>
    <dbReference type="NCBI Taxonomy" id="2849641"/>
    <lineage>
        <taxon>Bacteria</taxon>
        <taxon>Pseudomonadati</taxon>
        <taxon>Campylobacterota</taxon>
        <taxon>Epsilonproteobacteria</taxon>
        <taxon>Campylobacterales</taxon>
        <taxon>Helicobacteraceae</taxon>
        <taxon>Helicobacter</taxon>
    </lineage>
</organism>
<accession>A0ABN6I487</accession>
<evidence type="ECO:0000313" key="2">
    <source>
        <dbReference type="Proteomes" id="UP000826775"/>
    </source>
</evidence>
<dbReference type="Pfam" id="PF20457">
    <property type="entry name" value="DUF6710"/>
    <property type="match status" value="1"/>
</dbReference>
<dbReference type="EMBL" id="AP024817">
    <property type="protein sequence ID" value="BCZ18351.1"/>
    <property type="molecule type" value="Genomic_DNA"/>
</dbReference>
<geneLocation type="plasmid" evidence="1 2">
    <name>pNHP190003_3</name>
</geneLocation>
<sequence length="69" mass="7501">MLCKIGDNKVEGWEQSKCGCVVVLWLPWLAFVDHSNCSIAAAILNATKTPLKPTAVYDVSSALNSIYTD</sequence>
<name>A0ABN6I487_9HELI</name>